<organism evidence="1 2">
    <name type="scientific">Nocardioides soli</name>
    <dbReference type="NCBI Taxonomy" id="1036020"/>
    <lineage>
        <taxon>Bacteria</taxon>
        <taxon>Bacillati</taxon>
        <taxon>Actinomycetota</taxon>
        <taxon>Actinomycetes</taxon>
        <taxon>Propionibacteriales</taxon>
        <taxon>Nocardioidaceae</taxon>
        <taxon>Nocardioides</taxon>
    </lineage>
</organism>
<protein>
    <submittedName>
        <fullName evidence="1">Uncharacterized protein</fullName>
    </submittedName>
</protein>
<keyword evidence="2" id="KW-1185">Reference proteome</keyword>
<evidence type="ECO:0000313" key="2">
    <source>
        <dbReference type="Proteomes" id="UP000589626"/>
    </source>
</evidence>
<accession>A0A7W4Z552</accession>
<name>A0A7W4Z552_9ACTN</name>
<dbReference type="RefSeq" id="WP_183595560.1">
    <property type="nucleotide sequence ID" value="NZ_JACHWR010000012.1"/>
</dbReference>
<sequence length="327" mass="36058">MRTEEPSTDADAAPFEWRGLFVSAQRFAQACVDNYSVRDAPFFFLHAGASVELAVKAALCKASPVLLLEGGNRFKDVSLLRLAGLRPTRQRDEQVFTVGFESAIRRLQLLYGDGVLGVGPDGLAALKAARDVTAHGGQVSESTGDALFRVLVTLGTIQNALAQRLDSTPEEFWGAAWPTVEKALRQRQDDIKQQLAVSYAAARKRFAERTRDLDEEAIDRLLEQAGDRVNPSKNVMPRQCPVCSGKGLSVERPEQRVANRRSGTTVIHGWMATNFTCPVCHLTLESEALVNAAPDFEAWESADEHDLLEIWQEDMAALDSHDTEDFT</sequence>
<dbReference type="EMBL" id="JACHWR010000012">
    <property type="protein sequence ID" value="MBB3045571.1"/>
    <property type="molecule type" value="Genomic_DNA"/>
</dbReference>
<reference evidence="1 2" key="1">
    <citation type="submission" date="2020-08" db="EMBL/GenBank/DDBJ databases">
        <title>Sequencing the genomes of 1000 actinobacteria strains.</title>
        <authorList>
            <person name="Klenk H.-P."/>
        </authorList>
    </citation>
    <scope>NUCLEOTIDE SEQUENCE [LARGE SCALE GENOMIC DNA]</scope>
    <source>
        <strain evidence="1 2">DSM 105498</strain>
    </source>
</reference>
<proteinExistence type="predicted"/>
<evidence type="ECO:0000313" key="1">
    <source>
        <dbReference type="EMBL" id="MBB3045571.1"/>
    </source>
</evidence>
<dbReference type="AlphaFoldDB" id="A0A7W4Z552"/>
<dbReference type="Proteomes" id="UP000589626">
    <property type="component" value="Unassembled WGS sequence"/>
</dbReference>
<gene>
    <name evidence="1" type="ORF">FHU40_005431</name>
</gene>
<comment type="caution">
    <text evidence="1">The sequence shown here is derived from an EMBL/GenBank/DDBJ whole genome shotgun (WGS) entry which is preliminary data.</text>
</comment>